<organism evidence="1 2">
    <name type="scientific">Sutcliffiella horikoshii</name>
    <dbReference type="NCBI Taxonomy" id="79883"/>
    <lineage>
        <taxon>Bacteria</taxon>
        <taxon>Bacillati</taxon>
        <taxon>Bacillota</taxon>
        <taxon>Bacilli</taxon>
        <taxon>Bacillales</taxon>
        <taxon>Bacillaceae</taxon>
        <taxon>Sutcliffiella</taxon>
    </lineage>
</organism>
<evidence type="ECO:0000313" key="2">
    <source>
        <dbReference type="Proteomes" id="UP000322524"/>
    </source>
</evidence>
<evidence type="ECO:0000313" key="1">
    <source>
        <dbReference type="EMBL" id="TYS58293.1"/>
    </source>
</evidence>
<accession>A0A5D4S3V1</accession>
<dbReference type="OrthoDB" id="2860151at2"/>
<dbReference type="STRING" id="79883.GCA_001636495_02703"/>
<gene>
    <name evidence="1" type="ORF">FZC76_22725</name>
</gene>
<proteinExistence type="predicted"/>
<dbReference type="Proteomes" id="UP000322524">
    <property type="component" value="Unassembled WGS sequence"/>
</dbReference>
<dbReference type="AlphaFoldDB" id="A0A5D4S3V1"/>
<protein>
    <submittedName>
        <fullName evidence="1">Uncharacterized protein</fullName>
    </submittedName>
</protein>
<comment type="caution">
    <text evidence="1">The sequence shown here is derived from an EMBL/GenBank/DDBJ whole genome shotgun (WGS) entry which is preliminary data.</text>
</comment>
<dbReference type="EMBL" id="VTEV01000020">
    <property type="protein sequence ID" value="TYS58293.1"/>
    <property type="molecule type" value="Genomic_DNA"/>
</dbReference>
<dbReference type="RefSeq" id="WP_148990383.1">
    <property type="nucleotide sequence ID" value="NZ_VTEV01000020.1"/>
</dbReference>
<name>A0A5D4S3V1_9BACI</name>
<reference evidence="1 2" key="1">
    <citation type="submission" date="2019-08" db="EMBL/GenBank/DDBJ databases">
        <title>Bacillus genomes from the desert of Cuatro Cienegas, Coahuila.</title>
        <authorList>
            <person name="Olmedo-Alvarez G."/>
        </authorList>
    </citation>
    <scope>NUCLEOTIDE SEQUENCE [LARGE SCALE GENOMIC DNA]</scope>
    <source>
        <strain evidence="1 2">CH28_1T</strain>
    </source>
</reference>
<sequence>MEGSWEGFLDLIGLTKDIRQKTELKTLIEFPLAEPKPDLLISLFDCTRSIYGSEKCTILWWYESSCIKGKNISNLFTKIIS</sequence>